<proteinExistence type="predicted"/>
<evidence type="ECO:0000313" key="1">
    <source>
        <dbReference type="EMBL" id="QDU72697.1"/>
    </source>
</evidence>
<gene>
    <name evidence="1" type="ORF">Pan265_25710</name>
</gene>
<dbReference type="KEGG" id="mcad:Pan265_25710"/>
<keyword evidence="2" id="KW-1185">Reference proteome</keyword>
<accession>A0A518C0G4</accession>
<organism evidence="1 2">
    <name type="scientific">Mucisphaera calidilacus</name>
    <dbReference type="NCBI Taxonomy" id="2527982"/>
    <lineage>
        <taxon>Bacteria</taxon>
        <taxon>Pseudomonadati</taxon>
        <taxon>Planctomycetota</taxon>
        <taxon>Phycisphaerae</taxon>
        <taxon>Phycisphaerales</taxon>
        <taxon>Phycisphaeraceae</taxon>
        <taxon>Mucisphaera</taxon>
    </lineage>
</organism>
<protein>
    <submittedName>
        <fullName evidence="1">Uncharacterized protein</fullName>
    </submittedName>
</protein>
<dbReference type="Proteomes" id="UP000320386">
    <property type="component" value="Chromosome"/>
</dbReference>
<dbReference type="AlphaFoldDB" id="A0A518C0G4"/>
<dbReference type="RefSeq" id="WP_145446861.1">
    <property type="nucleotide sequence ID" value="NZ_CP036280.1"/>
</dbReference>
<dbReference type="EMBL" id="CP036280">
    <property type="protein sequence ID" value="QDU72697.1"/>
    <property type="molecule type" value="Genomic_DNA"/>
</dbReference>
<name>A0A518C0G4_9BACT</name>
<sequence length="333" mass="36938">MTQDHRSQQQPDPATRTLCQQDADALDALMETRAAGRETGPMPPDTRERTEHIKQVLSLLETDSPPFQDIPDELRARTLRAVRDARQRAQFTRQVEQLTGTDGGRPGIPITWRQVLAASLILVLGGSILLPMLESSNAAARQQICLSNLAAAGQAFGAYANDHQGVMPVTASLARADTNTQTARPNSANLYRLISGEYLTPRQLACPENEHFDRATQASIADDNWAQPELVSYSYQNQKHTTRLNQWPAMAILADRNPLYRLTPDGYRFDDSLPENTSSTIHHKPGQNVLQASGNASWWTTPLLNNNDITDNIWTANTAQNPLPTRHDSFLTP</sequence>
<dbReference type="OrthoDB" id="277292at2"/>
<evidence type="ECO:0000313" key="2">
    <source>
        <dbReference type="Proteomes" id="UP000320386"/>
    </source>
</evidence>
<reference evidence="1 2" key="1">
    <citation type="submission" date="2019-02" db="EMBL/GenBank/DDBJ databases">
        <title>Deep-cultivation of Planctomycetes and their phenomic and genomic characterization uncovers novel biology.</title>
        <authorList>
            <person name="Wiegand S."/>
            <person name="Jogler M."/>
            <person name="Boedeker C."/>
            <person name="Pinto D."/>
            <person name="Vollmers J."/>
            <person name="Rivas-Marin E."/>
            <person name="Kohn T."/>
            <person name="Peeters S.H."/>
            <person name="Heuer A."/>
            <person name="Rast P."/>
            <person name="Oberbeckmann S."/>
            <person name="Bunk B."/>
            <person name="Jeske O."/>
            <person name="Meyerdierks A."/>
            <person name="Storesund J.E."/>
            <person name="Kallscheuer N."/>
            <person name="Luecker S."/>
            <person name="Lage O.M."/>
            <person name="Pohl T."/>
            <person name="Merkel B.J."/>
            <person name="Hornburger P."/>
            <person name="Mueller R.-W."/>
            <person name="Bruemmer F."/>
            <person name="Labrenz M."/>
            <person name="Spormann A.M."/>
            <person name="Op den Camp H."/>
            <person name="Overmann J."/>
            <person name="Amann R."/>
            <person name="Jetten M.S.M."/>
            <person name="Mascher T."/>
            <person name="Medema M.H."/>
            <person name="Devos D.P."/>
            <person name="Kaster A.-K."/>
            <person name="Ovreas L."/>
            <person name="Rohde M."/>
            <person name="Galperin M.Y."/>
            <person name="Jogler C."/>
        </authorList>
    </citation>
    <scope>NUCLEOTIDE SEQUENCE [LARGE SCALE GENOMIC DNA]</scope>
    <source>
        <strain evidence="1 2">Pan265</strain>
    </source>
</reference>